<gene>
    <name evidence="1" type="ORF">OWV82_010938</name>
</gene>
<dbReference type="EMBL" id="CM051399">
    <property type="protein sequence ID" value="KAJ4715839.1"/>
    <property type="molecule type" value="Genomic_DNA"/>
</dbReference>
<dbReference type="Proteomes" id="UP001164539">
    <property type="component" value="Chromosome 6"/>
</dbReference>
<comment type="caution">
    <text evidence="1">The sequence shown here is derived from an EMBL/GenBank/DDBJ whole genome shotgun (WGS) entry which is preliminary data.</text>
</comment>
<reference evidence="1 2" key="1">
    <citation type="journal article" date="2023" name="Science">
        <title>Complex scaffold remodeling in plant triterpene biosynthesis.</title>
        <authorList>
            <person name="De La Pena R."/>
            <person name="Hodgson H."/>
            <person name="Liu J.C."/>
            <person name="Stephenson M.J."/>
            <person name="Martin A.C."/>
            <person name="Owen C."/>
            <person name="Harkess A."/>
            <person name="Leebens-Mack J."/>
            <person name="Jimenez L.E."/>
            <person name="Osbourn A."/>
            <person name="Sattely E.S."/>
        </authorList>
    </citation>
    <scope>NUCLEOTIDE SEQUENCE [LARGE SCALE GENOMIC DNA]</scope>
    <source>
        <strain evidence="2">cv. JPN11</strain>
        <tissue evidence="1">Leaf</tissue>
    </source>
</reference>
<evidence type="ECO:0000313" key="2">
    <source>
        <dbReference type="Proteomes" id="UP001164539"/>
    </source>
</evidence>
<protein>
    <submittedName>
        <fullName evidence="1">Bromodomain-containing protein</fullName>
    </submittedName>
</protein>
<proteinExistence type="predicted"/>
<organism evidence="1 2">
    <name type="scientific">Melia azedarach</name>
    <name type="common">Chinaberry tree</name>
    <dbReference type="NCBI Taxonomy" id="155640"/>
    <lineage>
        <taxon>Eukaryota</taxon>
        <taxon>Viridiplantae</taxon>
        <taxon>Streptophyta</taxon>
        <taxon>Embryophyta</taxon>
        <taxon>Tracheophyta</taxon>
        <taxon>Spermatophyta</taxon>
        <taxon>Magnoliopsida</taxon>
        <taxon>eudicotyledons</taxon>
        <taxon>Gunneridae</taxon>
        <taxon>Pentapetalae</taxon>
        <taxon>rosids</taxon>
        <taxon>malvids</taxon>
        <taxon>Sapindales</taxon>
        <taxon>Meliaceae</taxon>
        <taxon>Melia</taxon>
    </lineage>
</organism>
<sequence length="720" mass="79393">MGKVVEKKKKKKGRPSLLDLQKRNIREQQEQQQQKEKENRKKNSYQDGNNYKIATATPMRRSTRRNPNPLPEEEDNEEEDEEGSRREKELKVVLKLQKSSGNSDCSASDSDGNGGGNHKKRKINAIGGGSGSGDYEKGEKSISVSNPTSTNQGAQLESGPSTPLPDKKLLLFILDRLQKKDTYGVFSEPVDPEELPDYHEVIAHPMDFGTVRKKLSNGAYANLEQFEKDIFLICSNAMQYNAPDTIYFRQARSIQELAKKNFENLRQDSDDNEPETKIVRRGRPPTKNFKKPLGRPSLERARSELSDATLATGTEHAAWTNLDLRKSTLHLDKSGIAESSGRFYCSRNDVNAGLLSENKFDRDEVLMSKGYSMKHGKKQFVLDENRRNTYTEFLQSGREPSVLTTFDAERKQLMTVGLHSEHGYTRSLARFAANLGPAAWKVAAKRIERCLPAGVKFGPGWVGENDVVPQRPLLISSSTVGLPSSSLPFLIPDNLSSATSHSTVELKGDKLMEKPEGEDSSEKPAPSTQSPLVADRSLEPCMEKVEVTDGLNSHTGFNVLNSSIGAIHTRPPSSIHQSSVIHHGMNGFNGAYGFSLAAQMGRLGGASRPAGFSFQSSQMLDKVSRTNTNSEDPKLADNTSTINPSRPLPNLEREASAASLPGNHQLAWHGLSTHRKIDSGFSQHQKPGAVPPDLNLRFHSPGSPSSSRVDSTQPDLALQL</sequence>
<evidence type="ECO:0000313" key="1">
    <source>
        <dbReference type="EMBL" id="KAJ4715839.1"/>
    </source>
</evidence>
<keyword evidence="2" id="KW-1185">Reference proteome</keyword>
<accession>A0ACC1XWM9</accession>
<name>A0ACC1XWM9_MELAZ</name>